<keyword evidence="1" id="KW-0732">Signal</keyword>
<comment type="caution">
    <text evidence="3">The sequence shown here is derived from an EMBL/GenBank/DDBJ whole genome shotgun (WGS) entry which is preliminary data.</text>
</comment>
<dbReference type="RefSeq" id="WP_243323913.1">
    <property type="nucleotide sequence ID" value="NZ_JAKZMM010000011.1"/>
</dbReference>
<dbReference type="InterPro" id="IPR004155">
    <property type="entry name" value="PBS_lyase_HEAT"/>
</dbReference>
<dbReference type="Gene3D" id="2.60.120.560">
    <property type="entry name" value="Exo-inulinase, domain 1"/>
    <property type="match status" value="2"/>
</dbReference>
<proteinExistence type="predicted"/>
<dbReference type="SMART" id="SM00567">
    <property type="entry name" value="EZ_HEAT"/>
    <property type="match status" value="2"/>
</dbReference>
<feature type="signal peptide" evidence="1">
    <location>
        <begin position="1"/>
        <end position="20"/>
    </location>
</feature>
<evidence type="ECO:0000313" key="4">
    <source>
        <dbReference type="Proteomes" id="UP001165444"/>
    </source>
</evidence>
<dbReference type="InterPro" id="IPR010496">
    <property type="entry name" value="AL/BT2_dom"/>
</dbReference>
<feature type="domain" description="3-keto-alpha-glucoside-1,2-lyase/3-keto-2-hydroxy-glucal hydratase" evidence="2">
    <location>
        <begin position="958"/>
        <end position="1148"/>
    </location>
</feature>
<dbReference type="InterPro" id="IPR011989">
    <property type="entry name" value="ARM-like"/>
</dbReference>
<dbReference type="Pfam" id="PF06439">
    <property type="entry name" value="3keto-disac_hyd"/>
    <property type="match status" value="2"/>
</dbReference>
<dbReference type="InterPro" id="IPR016024">
    <property type="entry name" value="ARM-type_fold"/>
</dbReference>
<evidence type="ECO:0000259" key="2">
    <source>
        <dbReference type="Pfam" id="PF06439"/>
    </source>
</evidence>
<feature type="domain" description="3-keto-alpha-glucoside-1,2-lyase/3-keto-2-hydroxy-glucal hydratase" evidence="2">
    <location>
        <begin position="741"/>
        <end position="940"/>
    </location>
</feature>
<dbReference type="EMBL" id="JAKZMM010000011">
    <property type="protein sequence ID" value="MCJ2380180.1"/>
    <property type="molecule type" value="Genomic_DNA"/>
</dbReference>
<gene>
    <name evidence="3" type="ORF">MUN53_06065</name>
</gene>
<sequence length="1151" mass="126026">MKKVYISISALLLCANLSFAQTPANRTAKTIAADVLAQMQAEQQAEYNKQISELSAAGEEAVFTLINMINAPGKGSNAKVDYALSGLSHFVMAKGQENARQVVAKAYIQALDKVEERETKAFIIRQLQIVGQDDAVEALSAYLGNPELSGPAARALAAIGTENAGQALKAGLMRRMGTAETQKDILEAIAEAQVAGTEDLVKVYVSNEDPNMQKVARYALSRVGSVASLSVLADAAKAVNYTMEPSGANEAYITLIKRIAEQDPKAAEKVAKDLLKRATKAGKTQTREAALQILISVAADKPAATKLVLTALKDDCKDYRNAALRYASDFVDEASYIEIAKTMVKAKPEVKVDILNWLGREAKCPKKHDTVQKLMLRFDQSLAQVLTQQLNVNDFAVQQAAVWTMVKIGDKGYIPTLANLLTDSDKQIVLLAQDALLAFPGDIDDAVAKAINKASDTGKIAGMELLAVRMADSKINTVLEQTKSSSAEVKKTAYATLKSVVAAKDFTQICGMLESAGADEKAALQDAVIACVHFMPEAEQVETVTRRMYQAGDAKKHLYYKVLASTGKPKALQIIIDGCEKNTGAGKDAAVGALLEWKGIEAADYLYEVAQSGGQIASKALTRYVNLISSSDMTGENKLLRLRKAMDVAKDNEVKGLILSKVQDTGTYLALLYAGEYLDDKAVQQPAANAVMNIALGHKEYTGQNVKALLEKVMQVLDNPDAHYQKEGIKKHLAEMPDEVGFVSMFNGKDLTGWKGLVENPIARAKMKPAQLAKAQAKADEQMRKDWKVENGCLVFEGSGFDNLCTEKQYGDFEMYVEWMLDPAGPEADAGIYLRGTPQVQIWDTARVDVGAQVGSGGLYNNQKNESKPTKVADNKLGEWNTFYIKMVGDRVTVDLNGERVVDNVILENYWDRSLPIFPIEQIELQAHGSKCSFRNLYIKELKRQEPFQLSEQEKKEGFQILFDGTNMYEWQGNTVDYVLEDGCIAMNPSKSFGGNLYTKKEYANFIYRFEFQLTPGANNGVGLRAPLEGDAAYVGMESQILDCEHPIYKDITPLQHHGSIYGIIPANENHKKAIKPVGEWNEEEIVCDGDNIKVTVNGIVIVEGNIRDAVKNGTPDGHEHPGLFNKKGYIGFLGHGSPVKFRNIRIKELK</sequence>
<dbReference type="SUPFAM" id="SSF48371">
    <property type="entry name" value="ARM repeat"/>
    <property type="match status" value="1"/>
</dbReference>
<organism evidence="3 4">
    <name type="scientific">Parabacteroides faecalis</name>
    <dbReference type="NCBI Taxonomy" id="2924040"/>
    <lineage>
        <taxon>Bacteria</taxon>
        <taxon>Pseudomonadati</taxon>
        <taxon>Bacteroidota</taxon>
        <taxon>Bacteroidia</taxon>
        <taxon>Bacteroidales</taxon>
        <taxon>Tannerellaceae</taxon>
        <taxon>Parabacteroides</taxon>
    </lineage>
</organism>
<protein>
    <submittedName>
        <fullName evidence="3">DUF1080 domain-containing protein</fullName>
    </submittedName>
</protein>
<dbReference type="Proteomes" id="UP001165444">
    <property type="component" value="Unassembled WGS sequence"/>
</dbReference>
<evidence type="ECO:0000313" key="3">
    <source>
        <dbReference type="EMBL" id="MCJ2380180.1"/>
    </source>
</evidence>
<evidence type="ECO:0000256" key="1">
    <source>
        <dbReference type="SAM" id="SignalP"/>
    </source>
</evidence>
<accession>A0ABT0BZV1</accession>
<name>A0ABT0BZV1_9BACT</name>
<dbReference type="Gene3D" id="1.25.10.10">
    <property type="entry name" value="Leucine-rich Repeat Variant"/>
    <property type="match status" value="2"/>
</dbReference>
<keyword evidence="4" id="KW-1185">Reference proteome</keyword>
<reference evidence="3 4" key="1">
    <citation type="submission" date="2022-03" db="EMBL/GenBank/DDBJ databases">
        <title>Parabacteroides sp. nov. isolated from swine feces.</title>
        <authorList>
            <person name="Bak J.E."/>
        </authorList>
    </citation>
    <scope>NUCLEOTIDE SEQUENCE [LARGE SCALE GENOMIC DNA]</scope>
    <source>
        <strain evidence="3 4">AGMB00274</strain>
    </source>
</reference>
<feature type="chain" id="PRO_5046978498" evidence="1">
    <location>
        <begin position="21"/>
        <end position="1151"/>
    </location>
</feature>